<evidence type="ECO:0000256" key="9">
    <source>
        <dbReference type="ARBA" id="ARBA00034102"/>
    </source>
</evidence>
<comment type="similarity">
    <text evidence="2">Belongs to the glycosyl hydrolase 20 family.</text>
</comment>
<dbReference type="PANTHER" id="PTHR19305:SF14">
    <property type="entry name" value="SYNAPTOSOMAL-ASSOCIATED PROTEIN-RELATED"/>
    <property type="match status" value="1"/>
</dbReference>
<feature type="coiled-coil region" evidence="11">
    <location>
        <begin position="296"/>
        <end position="327"/>
    </location>
</feature>
<comment type="subcellular location">
    <subcellularLocation>
        <location evidence="9">Synapse</location>
        <location evidence="9">Synaptosome</location>
    </subcellularLocation>
</comment>
<reference evidence="13" key="1">
    <citation type="submission" date="2021-02" db="EMBL/GenBank/DDBJ databases">
        <authorList>
            <person name="Nowell W R."/>
        </authorList>
    </citation>
    <scope>NUCLEOTIDE SEQUENCE</scope>
</reference>
<keyword evidence="7" id="KW-0770">Synapse</keyword>
<dbReference type="GO" id="GO:0005886">
    <property type="term" value="C:plasma membrane"/>
    <property type="evidence" value="ECO:0007669"/>
    <property type="project" value="TreeGrafter"/>
</dbReference>
<evidence type="ECO:0000256" key="2">
    <source>
        <dbReference type="ARBA" id="ARBA00006285"/>
    </source>
</evidence>
<protein>
    <recommendedName>
        <fullName evidence="10">Synaptosomal-associated protein</fullName>
    </recommendedName>
</protein>
<evidence type="ECO:0000313" key="15">
    <source>
        <dbReference type="Proteomes" id="UP000677228"/>
    </source>
</evidence>
<dbReference type="Pfam" id="PF00728">
    <property type="entry name" value="Glyco_hydro_20"/>
    <property type="match status" value="1"/>
</dbReference>
<dbReference type="GO" id="GO:0043005">
    <property type="term" value="C:neuron projection"/>
    <property type="evidence" value="ECO:0007669"/>
    <property type="project" value="UniProtKB-KW"/>
</dbReference>
<dbReference type="EMBL" id="CAJOBA010030174">
    <property type="protein sequence ID" value="CAF3953619.1"/>
    <property type="molecule type" value="Genomic_DNA"/>
</dbReference>
<dbReference type="GO" id="GO:0016082">
    <property type="term" value="P:synaptic vesicle priming"/>
    <property type="evidence" value="ECO:0007669"/>
    <property type="project" value="TreeGrafter"/>
</dbReference>
<evidence type="ECO:0000256" key="4">
    <source>
        <dbReference type="ARBA" id="ARBA00022599"/>
    </source>
</evidence>
<keyword evidence="5" id="KW-0677">Repeat</keyword>
<feature type="domain" description="T-SNARE coiled-coil homology" evidence="12">
    <location>
        <begin position="265"/>
        <end position="327"/>
    </location>
</feature>
<dbReference type="GO" id="GO:0031201">
    <property type="term" value="C:SNARE complex"/>
    <property type="evidence" value="ECO:0007669"/>
    <property type="project" value="TreeGrafter"/>
</dbReference>
<dbReference type="GO" id="GO:0005975">
    <property type="term" value="P:carbohydrate metabolic process"/>
    <property type="evidence" value="ECO:0007669"/>
    <property type="project" value="InterPro"/>
</dbReference>
<dbReference type="GO" id="GO:0005484">
    <property type="term" value="F:SNAP receptor activity"/>
    <property type="evidence" value="ECO:0007669"/>
    <property type="project" value="TreeGrafter"/>
</dbReference>
<evidence type="ECO:0000256" key="8">
    <source>
        <dbReference type="ARBA" id="ARBA00023054"/>
    </source>
</evidence>
<dbReference type="EMBL" id="CAJNOK010011808">
    <property type="protein sequence ID" value="CAF1149021.1"/>
    <property type="molecule type" value="Genomic_DNA"/>
</dbReference>
<evidence type="ECO:0000256" key="11">
    <source>
        <dbReference type="SAM" id="Coils"/>
    </source>
</evidence>
<dbReference type="InterPro" id="IPR017853">
    <property type="entry name" value="GH"/>
</dbReference>
<feature type="coiled-coil region" evidence="11">
    <location>
        <begin position="174"/>
        <end position="208"/>
    </location>
</feature>
<organism evidence="13 15">
    <name type="scientific">Didymodactylos carnosus</name>
    <dbReference type="NCBI Taxonomy" id="1234261"/>
    <lineage>
        <taxon>Eukaryota</taxon>
        <taxon>Metazoa</taxon>
        <taxon>Spiralia</taxon>
        <taxon>Gnathifera</taxon>
        <taxon>Rotifera</taxon>
        <taxon>Eurotatoria</taxon>
        <taxon>Bdelloidea</taxon>
        <taxon>Philodinida</taxon>
        <taxon>Philodinidae</taxon>
        <taxon>Didymodactylos</taxon>
    </lineage>
</organism>
<feature type="domain" description="T-SNARE coiled-coil homology" evidence="12">
    <location>
        <begin position="143"/>
        <end position="205"/>
    </location>
</feature>
<dbReference type="InterPro" id="IPR000928">
    <property type="entry name" value="SNAP-25_dom"/>
</dbReference>
<comment type="caution">
    <text evidence="13">The sequence shown here is derived from an EMBL/GenBank/DDBJ whole genome shotgun (WGS) entry which is preliminary data.</text>
</comment>
<evidence type="ECO:0000313" key="14">
    <source>
        <dbReference type="EMBL" id="CAF3953619.1"/>
    </source>
</evidence>
<dbReference type="GO" id="GO:0004563">
    <property type="term" value="F:beta-N-acetylhexosaminidase activity"/>
    <property type="evidence" value="ECO:0007669"/>
    <property type="project" value="UniProtKB-EC"/>
</dbReference>
<dbReference type="GO" id="GO:0098793">
    <property type="term" value="C:presynapse"/>
    <property type="evidence" value="ECO:0007669"/>
    <property type="project" value="GOC"/>
</dbReference>
<dbReference type="PROSITE" id="PS50192">
    <property type="entry name" value="T_SNARE"/>
    <property type="match status" value="2"/>
</dbReference>
<evidence type="ECO:0000256" key="3">
    <source>
        <dbReference type="ARBA" id="ARBA00009480"/>
    </source>
</evidence>
<dbReference type="Gene3D" id="1.20.5.110">
    <property type="match status" value="2"/>
</dbReference>
<evidence type="ECO:0000313" key="13">
    <source>
        <dbReference type="EMBL" id="CAF1149021.1"/>
    </source>
</evidence>
<dbReference type="Pfam" id="PF00835">
    <property type="entry name" value="SNAP-25"/>
    <property type="match status" value="1"/>
</dbReference>
<evidence type="ECO:0000259" key="12">
    <source>
        <dbReference type="PROSITE" id="PS50192"/>
    </source>
</evidence>
<dbReference type="AlphaFoldDB" id="A0A8S2EHW9"/>
<proteinExistence type="inferred from homology"/>
<dbReference type="Proteomes" id="UP000677228">
    <property type="component" value="Unassembled WGS sequence"/>
</dbReference>
<dbReference type="GO" id="GO:0019905">
    <property type="term" value="F:syntaxin binding"/>
    <property type="evidence" value="ECO:0007669"/>
    <property type="project" value="TreeGrafter"/>
</dbReference>
<comment type="similarity">
    <text evidence="3 10">Belongs to the SNAP-25 family.</text>
</comment>
<evidence type="ECO:0000256" key="10">
    <source>
        <dbReference type="RuleBase" id="RU003496"/>
    </source>
</evidence>
<dbReference type="SMART" id="SM00397">
    <property type="entry name" value="t_SNARE"/>
    <property type="match status" value="2"/>
</dbReference>
<dbReference type="InterPro" id="IPR015883">
    <property type="entry name" value="Glyco_hydro_20_cat"/>
</dbReference>
<evidence type="ECO:0000256" key="5">
    <source>
        <dbReference type="ARBA" id="ARBA00022737"/>
    </source>
</evidence>
<evidence type="ECO:0000256" key="6">
    <source>
        <dbReference type="ARBA" id="ARBA00022801"/>
    </source>
</evidence>
<dbReference type="SUPFAM" id="SSF51445">
    <property type="entry name" value="(Trans)glycosidases"/>
    <property type="match status" value="1"/>
</dbReference>
<evidence type="ECO:0000256" key="7">
    <source>
        <dbReference type="ARBA" id="ARBA00023018"/>
    </source>
</evidence>
<dbReference type="GO" id="GO:0031629">
    <property type="term" value="P:synaptic vesicle fusion to presynaptic active zone membrane"/>
    <property type="evidence" value="ECO:0007669"/>
    <property type="project" value="TreeGrafter"/>
</dbReference>
<comment type="catalytic activity">
    <reaction evidence="1">
        <text>Hydrolysis of terminal non-reducing N-acetyl-D-hexosamine residues in N-acetyl-beta-D-hexosaminides.</text>
        <dbReference type="EC" id="3.2.1.52"/>
    </reaction>
</comment>
<dbReference type="Gene3D" id="3.20.20.80">
    <property type="entry name" value="Glycosidases"/>
    <property type="match status" value="1"/>
</dbReference>
<keyword evidence="8 11" id="KW-0175">Coiled coil</keyword>
<evidence type="ECO:0000256" key="1">
    <source>
        <dbReference type="ARBA" id="ARBA00001231"/>
    </source>
</evidence>
<name>A0A8S2EHW9_9BILA</name>
<dbReference type="PANTHER" id="PTHR19305">
    <property type="entry name" value="SYNAPTOSOMAL ASSOCIATED PROTEIN"/>
    <property type="match status" value="1"/>
</dbReference>
<accession>A0A8S2EHW9</accession>
<keyword evidence="6" id="KW-0378">Hydrolase</keyword>
<dbReference type="Proteomes" id="UP000682733">
    <property type="component" value="Unassembled WGS sequence"/>
</dbReference>
<sequence length="331" mass="38223">MNVFHWHIVDDQSFPYDSRIYPEMSKKGAYDETHTYSQGDIADILEFARQRGIRVMAEFDSPERRLTAAIETYMHIKLIVKADTIVEVWKDPYPEEMARVTKLGYRTLLSTCWYLNLISYGSDWRVQLKMTQEELDATNLQINKVTNESLEATRRMLNHTSETQEIGVKTLTKLAEQEEQLDNIHLGLKRLSGEMTKAEDNMSQLEKCCGLCVCPWNRKFRFKSSTPYPPVKHSNNQQKVTTMEPVARTTVPTVSGGYITKITKDAREDEMDDNLQQVHMHLGALKNMAVDMGTTLDRQNVKIEEITDQAEDKIERLKIGNKRLNKIENNA</sequence>
<keyword evidence="4" id="KW-0771">Synaptosome</keyword>
<dbReference type="InterPro" id="IPR000727">
    <property type="entry name" value="T_SNARE_dom"/>
</dbReference>
<dbReference type="SUPFAM" id="SSF58038">
    <property type="entry name" value="SNARE fusion complex"/>
    <property type="match status" value="2"/>
</dbReference>
<gene>
    <name evidence="13" type="ORF">OVA965_LOCUS21507</name>
    <name evidence="14" type="ORF">TMI583_LOCUS22169</name>
</gene>